<evidence type="ECO:0000256" key="1">
    <source>
        <dbReference type="SAM" id="MobiDB-lite"/>
    </source>
</evidence>
<reference evidence="2" key="1">
    <citation type="submission" date="2021-02" db="EMBL/GenBank/DDBJ databases">
        <authorList>
            <person name="Nowell W R."/>
        </authorList>
    </citation>
    <scope>NUCLEOTIDE SEQUENCE</scope>
</reference>
<accession>A0A8S3INH1</accession>
<comment type="caution">
    <text evidence="2">The sequence shown here is derived from an EMBL/GenBank/DDBJ whole genome shotgun (WGS) entry which is preliminary data.</text>
</comment>
<dbReference type="EMBL" id="CAJOBJ010346831">
    <property type="protein sequence ID" value="CAF5202556.1"/>
    <property type="molecule type" value="Genomic_DNA"/>
</dbReference>
<gene>
    <name evidence="2" type="ORF">GIL414_LOCUS77095</name>
</gene>
<organism evidence="2 3">
    <name type="scientific">Rotaria magnacalcarata</name>
    <dbReference type="NCBI Taxonomy" id="392030"/>
    <lineage>
        <taxon>Eukaryota</taxon>
        <taxon>Metazoa</taxon>
        <taxon>Spiralia</taxon>
        <taxon>Gnathifera</taxon>
        <taxon>Rotifera</taxon>
        <taxon>Eurotatoria</taxon>
        <taxon>Bdelloidea</taxon>
        <taxon>Philodinida</taxon>
        <taxon>Philodinidae</taxon>
        <taxon>Rotaria</taxon>
    </lineage>
</organism>
<evidence type="ECO:0000313" key="3">
    <source>
        <dbReference type="Proteomes" id="UP000681720"/>
    </source>
</evidence>
<feature type="region of interest" description="Disordered" evidence="1">
    <location>
        <begin position="131"/>
        <end position="152"/>
    </location>
</feature>
<evidence type="ECO:0000313" key="2">
    <source>
        <dbReference type="EMBL" id="CAF5202556.1"/>
    </source>
</evidence>
<feature type="compositionally biased region" description="Polar residues" evidence="1">
    <location>
        <begin position="131"/>
        <end position="149"/>
    </location>
</feature>
<sequence>MNTFQCDKESNSQDRHTRSTLDQYQSLNASQDIFLQSAELTEISADMTDIHGIISNIGTSHKASLVMKENKKSMEEESNYEEDLEESQRNTQILSLTSLAAKQNVTNTTASSIMITHVEQKYDEVQDETITSTSQKSLPLNNNTANENRPSFKKKLPNLASEAKTNRATIVSNSLGQILETTKQGTDEDNKEIQKVLFCKRARSLDTDKHMSSMDIITKKRLSESDDNSQPARIYKHSSCSVLPFLPI</sequence>
<proteinExistence type="predicted"/>
<feature type="non-terminal residue" evidence="2">
    <location>
        <position position="248"/>
    </location>
</feature>
<name>A0A8S3INH1_9BILA</name>
<dbReference type="AlphaFoldDB" id="A0A8S3INH1"/>
<protein>
    <submittedName>
        <fullName evidence="2">Uncharacterized protein</fullName>
    </submittedName>
</protein>
<dbReference type="Proteomes" id="UP000681720">
    <property type="component" value="Unassembled WGS sequence"/>
</dbReference>